<accession>A0A927Q088</accession>
<dbReference type="InterPro" id="IPR016181">
    <property type="entry name" value="Acyl_CoA_acyltransferase"/>
</dbReference>
<sequence>MTGVLLRPLLPGELADARPSDGGFDDFGPRPGYASPPPCSLDEPGAMAVLAGGRLAGSVSWIWQRWGPNHGSRCPMIGIWLAPEHRGHGYGTQAQSQLVDLLFRHTPANRVEAHTDVDNRPERRALEKAGFTAEGVVRGAQWRDGDWRDGVLYSVLRAERGA</sequence>
<keyword evidence="1" id="KW-0808">Transferase</keyword>
<dbReference type="PANTHER" id="PTHR43792">
    <property type="entry name" value="GNAT FAMILY, PUTATIVE (AFU_ORTHOLOGUE AFUA_3G00765)-RELATED-RELATED"/>
    <property type="match status" value="1"/>
</dbReference>
<evidence type="ECO:0000259" key="5">
    <source>
        <dbReference type="PROSITE" id="PS51186"/>
    </source>
</evidence>
<evidence type="ECO:0000313" key="7">
    <source>
        <dbReference type="Proteomes" id="UP000616839"/>
    </source>
</evidence>
<evidence type="ECO:0000313" key="6">
    <source>
        <dbReference type="EMBL" id="MBD8870330.1"/>
    </source>
</evidence>
<evidence type="ECO:0000256" key="4">
    <source>
        <dbReference type="SAM" id="MobiDB-lite"/>
    </source>
</evidence>
<dbReference type="Gene3D" id="3.40.630.30">
    <property type="match status" value="1"/>
</dbReference>
<dbReference type="InterPro" id="IPR051531">
    <property type="entry name" value="N-acetyltransferase"/>
</dbReference>
<dbReference type="CDD" id="cd04301">
    <property type="entry name" value="NAT_SF"/>
    <property type="match status" value="1"/>
</dbReference>
<dbReference type="AlphaFoldDB" id="A0A927Q088"/>
<organism evidence="6 7">
    <name type="scientific">Nocardioides donggukensis</name>
    <dbReference type="NCBI Taxonomy" id="2774019"/>
    <lineage>
        <taxon>Bacteria</taxon>
        <taxon>Bacillati</taxon>
        <taxon>Actinomycetota</taxon>
        <taxon>Actinomycetes</taxon>
        <taxon>Propionibacteriales</taxon>
        <taxon>Nocardioidaceae</taxon>
        <taxon>Nocardioides</taxon>
    </lineage>
</organism>
<protein>
    <submittedName>
        <fullName evidence="6">GNAT family N-acetyltransferase</fullName>
    </submittedName>
</protein>
<reference evidence="6" key="1">
    <citation type="submission" date="2020-09" db="EMBL/GenBank/DDBJ databases">
        <title>Nocardioides sp. strain MJB4 16S ribosomal RNA gene Genome sequencing and assembly.</title>
        <authorList>
            <person name="Kim I."/>
        </authorList>
    </citation>
    <scope>NUCLEOTIDE SEQUENCE</scope>
    <source>
        <strain evidence="6">MJB4</strain>
    </source>
</reference>
<gene>
    <name evidence="6" type="ORF">IE331_11905</name>
</gene>
<proteinExistence type="inferred from homology"/>
<feature type="domain" description="N-acetyltransferase" evidence="5">
    <location>
        <begin position="4"/>
        <end position="158"/>
    </location>
</feature>
<dbReference type="RefSeq" id="WP_192143643.1">
    <property type="nucleotide sequence ID" value="NZ_JACYXZ010000003.1"/>
</dbReference>
<dbReference type="EMBL" id="JACYXZ010000003">
    <property type="protein sequence ID" value="MBD8870330.1"/>
    <property type="molecule type" value="Genomic_DNA"/>
</dbReference>
<comment type="similarity">
    <text evidence="3">Belongs to the acetyltransferase family. RimJ subfamily.</text>
</comment>
<name>A0A927Q088_9ACTN</name>
<dbReference type="Pfam" id="PF13302">
    <property type="entry name" value="Acetyltransf_3"/>
    <property type="match status" value="1"/>
</dbReference>
<evidence type="ECO:0000256" key="3">
    <source>
        <dbReference type="ARBA" id="ARBA00038502"/>
    </source>
</evidence>
<dbReference type="PROSITE" id="PS51186">
    <property type="entry name" value="GNAT"/>
    <property type="match status" value="1"/>
</dbReference>
<keyword evidence="7" id="KW-1185">Reference proteome</keyword>
<dbReference type="InterPro" id="IPR000182">
    <property type="entry name" value="GNAT_dom"/>
</dbReference>
<evidence type="ECO:0000256" key="2">
    <source>
        <dbReference type="ARBA" id="ARBA00023315"/>
    </source>
</evidence>
<dbReference type="GO" id="GO:0016747">
    <property type="term" value="F:acyltransferase activity, transferring groups other than amino-acyl groups"/>
    <property type="evidence" value="ECO:0007669"/>
    <property type="project" value="InterPro"/>
</dbReference>
<dbReference type="SUPFAM" id="SSF55729">
    <property type="entry name" value="Acyl-CoA N-acyltransferases (Nat)"/>
    <property type="match status" value="1"/>
</dbReference>
<evidence type="ECO:0000256" key="1">
    <source>
        <dbReference type="ARBA" id="ARBA00022679"/>
    </source>
</evidence>
<comment type="caution">
    <text evidence="6">The sequence shown here is derived from an EMBL/GenBank/DDBJ whole genome shotgun (WGS) entry which is preliminary data.</text>
</comment>
<dbReference type="PANTHER" id="PTHR43792:SF8">
    <property type="entry name" value="[RIBOSOMAL PROTEIN US5]-ALANINE N-ACETYLTRANSFERASE"/>
    <property type="match status" value="1"/>
</dbReference>
<keyword evidence="2" id="KW-0012">Acyltransferase</keyword>
<feature type="region of interest" description="Disordered" evidence="4">
    <location>
        <begin position="16"/>
        <end position="38"/>
    </location>
</feature>
<dbReference type="Proteomes" id="UP000616839">
    <property type="component" value="Unassembled WGS sequence"/>
</dbReference>